<dbReference type="AlphaFoldDB" id="A0A1H6DZC3"/>
<sequence>MIRGVCLLRDVWAACCLAFFLSRLVLEVRVRLRRVGAFVIALVMVAIVLQIPPAGSAVAAPVEPANSSPGVAVTEEQAAEQAHSSGERVEVVSKRGEHQDVWALPDGGFELVQYLRPVRVRKNGAWVEPDTTLQRSGDAVVPAATSTGLRLSAGGSGPLVSLSRGGRTLSLTWPQELPEPVLEGDTAVYRGVLGADVDLQVRADVDGFAHTLVVKTAQAAQDPRLAQLAFGLNTSGLTVSEDPSGVLRATAPGAGDVFEAPAPMMWDSSVPAAGTEPSARSTPAAPASADAPGDASVVAPVQVEVGSGQMTLRPDQELLSSPDTRFPVFIDPVWGAKKAYAWAMVSSGYPNQSYYEFNGTEGLGFCDVTADTRCVKDQTKRLFYRFGLPSLAGKYVESTEFVAYETYAHNCDNGTVVRLYRTSALSASATWNNTLDNWGEHLASRDVAYCSRTPVEFGGATLREHVQSALNNKYSTITFGLRAYDETSMAWWKRFADDAYLKIKYNNPPKQPLNSSMYSRNPGGPCVTGSEAKWVNDLSTLYATLVDPDDEDANKVQGQFLVFWDNGDGTGTGGRWYSSLTAAKASGSRHSVKVPSTIPQRKLLGWNVRAWDGAQWGPWASDGDHQHACYFYYDPTVPPAPKITSSQYPEDEVWRDGVGRTGNFVIDDPSNTAVRYELRMNKGPTKTVTTTNGAAQTVALTPTKSGLNLLDVQSFTGADTPSSPETYAFFVKAGTEARARFTLNDPAGSASVQAAVRDGTGAVSAQPQGGTTLGVPGQDGTAIRLDGSTGHVVADAPIINTSQSFAVSAWVKLAVGKTAETFVSVDGVRKSGFMLQRRNDANGHRWAFAMTATDTDNPGWYEASAPNDPAARPQIGEWAHLVGVYDRSLNRLFLYVNGEPAGSAEHQAGGPWQATGPLAIGRARWTGGPADHVQGDIDDVRVFDRIVGPEEAKELFTQRPVRKARWKLNADGLDNFGPPLTLAAGAAIQPGAGFAWISPDGLQLNVTTGAYASTAGPVVDTDRSFTIAGWVRNTDLPQAPATVFSQAGTNAQGFALRYVPNADPAVTGVWQIEMNNADQTGSPILATHSTFTPGDWNHVALVYDAFRDTMSLYVDGALEESERNVSKRGLVRGFRAANGGIQIGRSKLGGTGGSQFWPDAIDDVWVYQGALSEEQIYSSLAARVELDTQSGP</sequence>
<keyword evidence="2" id="KW-1015">Disulfide bond</keyword>
<dbReference type="GO" id="GO:0030246">
    <property type="term" value="F:carbohydrate binding"/>
    <property type="evidence" value="ECO:0007669"/>
    <property type="project" value="UniProtKB-KW"/>
</dbReference>
<evidence type="ECO:0000256" key="1">
    <source>
        <dbReference type="ARBA" id="ARBA00022729"/>
    </source>
</evidence>
<feature type="domain" description="LamG-like jellyroll fold" evidence="5">
    <location>
        <begin position="1023"/>
        <end position="1174"/>
    </location>
</feature>
<keyword evidence="4" id="KW-1133">Transmembrane helix</keyword>
<evidence type="ECO:0000259" key="5">
    <source>
        <dbReference type="SMART" id="SM00560"/>
    </source>
</evidence>
<keyword evidence="4" id="KW-0472">Membrane</keyword>
<feature type="compositionally biased region" description="Low complexity" evidence="3">
    <location>
        <begin position="277"/>
        <end position="293"/>
    </location>
</feature>
<keyword evidence="4" id="KW-0812">Transmembrane</keyword>
<name>A0A1H6DZC3_9ACTN</name>
<accession>A0A1H6DZC3</accession>
<evidence type="ECO:0000256" key="3">
    <source>
        <dbReference type="SAM" id="MobiDB-lite"/>
    </source>
</evidence>
<dbReference type="InterPro" id="IPR006558">
    <property type="entry name" value="LamG-like"/>
</dbReference>
<dbReference type="InterPro" id="IPR042837">
    <property type="entry name" value="PTX3"/>
</dbReference>
<keyword evidence="7" id="KW-1185">Reference proteome</keyword>
<feature type="domain" description="LamG-like jellyroll fold" evidence="5">
    <location>
        <begin position="803"/>
        <end position="950"/>
    </location>
</feature>
<feature type="region of interest" description="Disordered" evidence="3">
    <location>
        <begin position="268"/>
        <end position="293"/>
    </location>
</feature>
<evidence type="ECO:0000313" key="6">
    <source>
        <dbReference type="EMBL" id="SEG90183.1"/>
    </source>
</evidence>
<protein>
    <submittedName>
        <fullName evidence="6">Concanavalin A-like lectin/glucanases superfamily protein</fullName>
    </submittedName>
</protein>
<keyword evidence="1" id="KW-0732">Signal</keyword>
<proteinExistence type="predicted"/>
<evidence type="ECO:0000313" key="7">
    <source>
        <dbReference type="Proteomes" id="UP000236723"/>
    </source>
</evidence>
<reference evidence="7" key="1">
    <citation type="submission" date="2016-10" db="EMBL/GenBank/DDBJ databases">
        <authorList>
            <person name="Varghese N."/>
            <person name="Submissions S."/>
        </authorList>
    </citation>
    <scope>NUCLEOTIDE SEQUENCE [LARGE SCALE GENOMIC DNA]</scope>
    <source>
        <strain evidence="7">DSM 43163</strain>
    </source>
</reference>
<feature type="transmembrane region" description="Helical" evidence="4">
    <location>
        <begin position="38"/>
        <end position="59"/>
    </location>
</feature>
<evidence type="ECO:0000256" key="2">
    <source>
        <dbReference type="ARBA" id="ARBA00023157"/>
    </source>
</evidence>
<dbReference type="EMBL" id="FNVO01000025">
    <property type="protein sequence ID" value="SEG90183.1"/>
    <property type="molecule type" value="Genomic_DNA"/>
</dbReference>
<evidence type="ECO:0000256" key="4">
    <source>
        <dbReference type="SAM" id="Phobius"/>
    </source>
</evidence>
<dbReference type="Gene3D" id="2.60.120.200">
    <property type="match status" value="2"/>
</dbReference>
<dbReference type="SMART" id="SM00560">
    <property type="entry name" value="LamGL"/>
    <property type="match status" value="2"/>
</dbReference>
<dbReference type="SUPFAM" id="SSF49899">
    <property type="entry name" value="Concanavalin A-like lectins/glucanases"/>
    <property type="match status" value="2"/>
</dbReference>
<organism evidence="6 7">
    <name type="scientific">Thermomonospora echinospora</name>
    <dbReference type="NCBI Taxonomy" id="1992"/>
    <lineage>
        <taxon>Bacteria</taxon>
        <taxon>Bacillati</taxon>
        <taxon>Actinomycetota</taxon>
        <taxon>Actinomycetes</taxon>
        <taxon>Streptosporangiales</taxon>
        <taxon>Thermomonosporaceae</taxon>
        <taxon>Thermomonospora</taxon>
    </lineage>
</organism>
<gene>
    <name evidence="6" type="ORF">SAMN04489712_12562</name>
</gene>
<dbReference type="GO" id="GO:0006955">
    <property type="term" value="P:immune response"/>
    <property type="evidence" value="ECO:0007669"/>
    <property type="project" value="InterPro"/>
</dbReference>
<keyword evidence="6" id="KW-0430">Lectin</keyword>
<dbReference type="PANTHER" id="PTHR46943:SF1">
    <property type="entry name" value="PENTRAXIN-RELATED PROTEIN PTX3"/>
    <property type="match status" value="1"/>
</dbReference>
<dbReference type="PANTHER" id="PTHR46943">
    <property type="entry name" value="PENTRAXIN-RELATED PROTEIN PTX3"/>
    <property type="match status" value="1"/>
</dbReference>
<dbReference type="InterPro" id="IPR013320">
    <property type="entry name" value="ConA-like_dom_sf"/>
</dbReference>
<dbReference type="Proteomes" id="UP000236723">
    <property type="component" value="Unassembled WGS sequence"/>
</dbReference>
<dbReference type="Pfam" id="PF13385">
    <property type="entry name" value="Laminin_G_3"/>
    <property type="match status" value="2"/>
</dbReference>